<sequence length="279" mass="32123">MEKESIPSSPSSVDMPYPTHGVSSATTQGMTENNTGVWDYFSTYKLHSRSEKVFFKAHSLLSSHLFLISLLFGLFAFHILQWFVLAVIEDNFFAQQRFLMLDQSMLSLRGCFSSTIPAIISVIFYAGYFLVEIVCLILLFRTDHDTWFIRGETLLLMASQLFFIAIYVVINLVPYLKNVLEHVVPQGLVIITCSLLELFVSVFCPVVYAVLKDTKTPSNNDVFESELEMILNNKEAFELLLDFARRSFCTEGILVYKEIEQYKKTRNKKRKQKALYIVH</sequence>
<reference evidence="3 4" key="1">
    <citation type="journal article" date="2019" name="Sci. Rep.">
        <title>Nanopore sequencing improves the draft genome of the human pathogenic amoeba Naegleria fowleri.</title>
        <authorList>
            <person name="Liechti N."/>
            <person name="Schurch N."/>
            <person name="Bruggmann R."/>
            <person name="Wittwer M."/>
        </authorList>
    </citation>
    <scope>NUCLEOTIDE SEQUENCE [LARGE SCALE GENOMIC DNA]</scope>
    <source>
        <strain evidence="3 4">ATCC 30894</strain>
    </source>
</reference>
<gene>
    <name evidence="3" type="ORF">FDP41_003110</name>
</gene>
<comment type="caution">
    <text evidence="3">The sequence shown here is derived from an EMBL/GenBank/DDBJ whole genome shotgun (WGS) entry which is preliminary data.</text>
</comment>
<proteinExistence type="predicted"/>
<dbReference type="Gene3D" id="1.10.167.10">
    <property type="entry name" value="Regulator of G-protein Signalling 4, domain 2"/>
    <property type="match status" value="1"/>
</dbReference>
<keyword evidence="1" id="KW-1133">Transmembrane helix</keyword>
<dbReference type="OrthoDB" id="196547at2759"/>
<evidence type="ECO:0000313" key="4">
    <source>
        <dbReference type="Proteomes" id="UP000444721"/>
    </source>
</evidence>
<organism evidence="3 4">
    <name type="scientific">Naegleria fowleri</name>
    <name type="common">Brain eating amoeba</name>
    <dbReference type="NCBI Taxonomy" id="5763"/>
    <lineage>
        <taxon>Eukaryota</taxon>
        <taxon>Discoba</taxon>
        <taxon>Heterolobosea</taxon>
        <taxon>Tetramitia</taxon>
        <taxon>Eutetramitia</taxon>
        <taxon>Vahlkampfiidae</taxon>
        <taxon>Naegleria</taxon>
    </lineage>
</organism>
<dbReference type="EMBL" id="VFQX01000033">
    <property type="protein sequence ID" value="KAF0977788.1"/>
    <property type="molecule type" value="Genomic_DNA"/>
</dbReference>
<feature type="transmembrane region" description="Helical" evidence="1">
    <location>
        <begin position="153"/>
        <end position="176"/>
    </location>
</feature>
<evidence type="ECO:0000313" key="3">
    <source>
        <dbReference type="EMBL" id="KAF0977788.1"/>
    </source>
</evidence>
<dbReference type="VEuPathDB" id="AmoebaDB:NfTy_059030"/>
<keyword evidence="1" id="KW-0812">Transmembrane</keyword>
<dbReference type="SUPFAM" id="SSF48097">
    <property type="entry name" value="Regulator of G-protein signaling, RGS"/>
    <property type="match status" value="1"/>
</dbReference>
<protein>
    <recommendedName>
        <fullName evidence="2">RGS domain-containing protein</fullName>
    </recommendedName>
</protein>
<keyword evidence="1" id="KW-0472">Membrane</keyword>
<feature type="transmembrane region" description="Helical" evidence="1">
    <location>
        <begin position="188"/>
        <end position="211"/>
    </location>
</feature>
<dbReference type="InterPro" id="IPR044926">
    <property type="entry name" value="RGS_subdomain_2"/>
</dbReference>
<feature type="transmembrane region" description="Helical" evidence="1">
    <location>
        <begin position="65"/>
        <end position="88"/>
    </location>
</feature>
<name>A0A6A5BV31_NAEFO</name>
<accession>A0A6A5BV31</accession>
<dbReference type="GeneID" id="68110328"/>
<dbReference type="InterPro" id="IPR016137">
    <property type="entry name" value="RGS"/>
</dbReference>
<feature type="transmembrane region" description="Helical" evidence="1">
    <location>
        <begin position="116"/>
        <end position="141"/>
    </location>
</feature>
<dbReference type="Proteomes" id="UP000444721">
    <property type="component" value="Unassembled WGS sequence"/>
</dbReference>
<dbReference type="InterPro" id="IPR036305">
    <property type="entry name" value="RGS_sf"/>
</dbReference>
<dbReference type="VEuPathDB" id="AmoebaDB:NF0083690"/>
<evidence type="ECO:0000259" key="2">
    <source>
        <dbReference type="PROSITE" id="PS50132"/>
    </source>
</evidence>
<keyword evidence="4" id="KW-1185">Reference proteome</keyword>
<dbReference type="RefSeq" id="XP_044562501.1">
    <property type="nucleotide sequence ID" value="XM_044706379.1"/>
</dbReference>
<dbReference type="PROSITE" id="PS50132">
    <property type="entry name" value="RGS"/>
    <property type="match status" value="1"/>
</dbReference>
<feature type="domain" description="RGS" evidence="2">
    <location>
        <begin position="226"/>
        <end position="279"/>
    </location>
</feature>
<evidence type="ECO:0000256" key="1">
    <source>
        <dbReference type="SAM" id="Phobius"/>
    </source>
</evidence>
<dbReference type="AlphaFoldDB" id="A0A6A5BV31"/>
<dbReference type="VEuPathDB" id="AmoebaDB:FDP41_003110"/>